<dbReference type="OrthoDB" id="9784953at2"/>
<dbReference type="KEGG" id="pnd:Pla175_49730"/>
<dbReference type="AlphaFoldDB" id="A0A518DJ80"/>
<dbReference type="Proteomes" id="UP000317429">
    <property type="component" value="Chromosome"/>
</dbReference>
<dbReference type="SUPFAM" id="SSF109604">
    <property type="entry name" value="HD-domain/PDEase-like"/>
    <property type="match status" value="1"/>
</dbReference>
<dbReference type="Pfam" id="PF08668">
    <property type="entry name" value="HDOD"/>
    <property type="match status" value="1"/>
</dbReference>
<accession>A0A518DJ80</accession>
<evidence type="ECO:0000313" key="3">
    <source>
        <dbReference type="Proteomes" id="UP000317429"/>
    </source>
</evidence>
<organism evidence="2 3">
    <name type="scientific">Pirellulimonas nuda</name>
    <dbReference type="NCBI Taxonomy" id="2528009"/>
    <lineage>
        <taxon>Bacteria</taxon>
        <taxon>Pseudomonadati</taxon>
        <taxon>Planctomycetota</taxon>
        <taxon>Planctomycetia</taxon>
        <taxon>Pirellulales</taxon>
        <taxon>Lacipirellulaceae</taxon>
        <taxon>Pirellulimonas</taxon>
    </lineage>
</organism>
<feature type="domain" description="HDOD" evidence="1">
    <location>
        <begin position="22"/>
        <end position="217"/>
    </location>
</feature>
<protein>
    <submittedName>
        <fullName evidence="2">HDOD domain protein</fullName>
    </submittedName>
</protein>
<dbReference type="EMBL" id="CP036291">
    <property type="protein sequence ID" value="QDU91544.1"/>
    <property type="molecule type" value="Genomic_DNA"/>
</dbReference>
<dbReference type="PANTHER" id="PTHR33525:SF3">
    <property type="entry name" value="RIBONUCLEASE Y"/>
    <property type="match status" value="1"/>
</dbReference>
<dbReference type="RefSeq" id="WP_145291715.1">
    <property type="nucleotide sequence ID" value="NZ_CP036291.1"/>
</dbReference>
<dbReference type="InterPro" id="IPR013976">
    <property type="entry name" value="HDOD"/>
</dbReference>
<dbReference type="PROSITE" id="PS51833">
    <property type="entry name" value="HDOD"/>
    <property type="match status" value="1"/>
</dbReference>
<dbReference type="PANTHER" id="PTHR33525">
    <property type="match status" value="1"/>
</dbReference>
<name>A0A518DJ80_9BACT</name>
<dbReference type="InterPro" id="IPR052340">
    <property type="entry name" value="RNase_Y/CdgJ"/>
</dbReference>
<gene>
    <name evidence="2" type="ORF">Pla175_49730</name>
</gene>
<dbReference type="Gene3D" id="1.10.3210.10">
    <property type="entry name" value="Hypothetical protein af1432"/>
    <property type="match status" value="1"/>
</dbReference>
<evidence type="ECO:0000259" key="1">
    <source>
        <dbReference type="PROSITE" id="PS51833"/>
    </source>
</evidence>
<proteinExistence type="predicted"/>
<keyword evidence="3" id="KW-1185">Reference proteome</keyword>
<evidence type="ECO:0000313" key="2">
    <source>
        <dbReference type="EMBL" id="QDU91544.1"/>
    </source>
</evidence>
<sequence>MAQERAEPANPRLNAILSVATIPAMPDCAMRVLALSNDPNKDAIDLAKPIEADAGMAAQLLRFVNSSYFGFQQKIGSVPQAVSLLGISRITNFVMWNAVFAVIPDPNSRAFSMTVFRCDALRRGLLARAIARRLEPAAAEAAFTAGLLQDIAVPVLVRHFGDAYLALIQRSEAEGVALSQLESDTYGWTHAEAAGQLLVRWGLPEPIAAQVRTHSDPEALLATPGASSAALAVAVASLLPSFRQSEWQACARFQGCWDRLPLAQPSSPAACLVEVDEAFTDLARALSVRSNGPSLVALYTEALSPCASR</sequence>
<reference evidence="2 3" key="1">
    <citation type="submission" date="2019-02" db="EMBL/GenBank/DDBJ databases">
        <title>Deep-cultivation of Planctomycetes and their phenomic and genomic characterization uncovers novel biology.</title>
        <authorList>
            <person name="Wiegand S."/>
            <person name="Jogler M."/>
            <person name="Boedeker C."/>
            <person name="Pinto D."/>
            <person name="Vollmers J."/>
            <person name="Rivas-Marin E."/>
            <person name="Kohn T."/>
            <person name="Peeters S.H."/>
            <person name="Heuer A."/>
            <person name="Rast P."/>
            <person name="Oberbeckmann S."/>
            <person name="Bunk B."/>
            <person name="Jeske O."/>
            <person name="Meyerdierks A."/>
            <person name="Storesund J.E."/>
            <person name="Kallscheuer N."/>
            <person name="Luecker S."/>
            <person name="Lage O.M."/>
            <person name="Pohl T."/>
            <person name="Merkel B.J."/>
            <person name="Hornburger P."/>
            <person name="Mueller R.-W."/>
            <person name="Bruemmer F."/>
            <person name="Labrenz M."/>
            <person name="Spormann A.M."/>
            <person name="Op den Camp H."/>
            <person name="Overmann J."/>
            <person name="Amann R."/>
            <person name="Jetten M.S.M."/>
            <person name="Mascher T."/>
            <person name="Medema M.H."/>
            <person name="Devos D.P."/>
            <person name="Kaster A.-K."/>
            <person name="Ovreas L."/>
            <person name="Rohde M."/>
            <person name="Galperin M.Y."/>
            <person name="Jogler C."/>
        </authorList>
    </citation>
    <scope>NUCLEOTIDE SEQUENCE [LARGE SCALE GENOMIC DNA]</scope>
    <source>
        <strain evidence="2 3">Pla175</strain>
    </source>
</reference>